<protein>
    <recommendedName>
        <fullName evidence="7">Soluble ligand binding domain-containing protein</fullName>
    </recommendedName>
</protein>
<proteinExistence type="predicted"/>
<dbReference type="InterPro" id="IPR003715">
    <property type="entry name" value="Poly_export_N"/>
</dbReference>
<dbReference type="GO" id="GO:0015159">
    <property type="term" value="F:polysaccharide transmembrane transporter activity"/>
    <property type="evidence" value="ECO:0007669"/>
    <property type="project" value="InterPro"/>
</dbReference>
<dbReference type="Pfam" id="PF02563">
    <property type="entry name" value="Poly_export"/>
    <property type="match status" value="1"/>
</dbReference>
<dbReference type="InterPro" id="IPR049712">
    <property type="entry name" value="Poly_export"/>
</dbReference>
<keyword evidence="1 2" id="KW-0732">Signal</keyword>
<dbReference type="InterPro" id="IPR019554">
    <property type="entry name" value="Soluble_ligand-bd"/>
</dbReference>
<evidence type="ECO:0000259" key="4">
    <source>
        <dbReference type="Pfam" id="PF10531"/>
    </source>
</evidence>
<dbReference type="EMBL" id="JABDJR010000692">
    <property type="protein sequence ID" value="NNF08513.1"/>
    <property type="molecule type" value="Genomic_DNA"/>
</dbReference>
<dbReference type="Gene3D" id="3.10.560.10">
    <property type="entry name" value="Outer membrane lipoprotein wza domain like"/>
    <property type="match status" value="2"/>
</dbReference>
<dbReference type="PANTHER" id="PTHR33619:SF3">
    <property type="entry name" value="POLYSACCHARIDE EXPORT PROTEIN GFCE-RELATED"/>
    <property type="match status" value="1"/>
</dbReference>
<sequence>MKSKLRFLICVGLLAIVAFPGSLLAQSNEDAQYEIGPDDTIQIQIWQRPDLSGTYVVDEQGKLNLPLIGLFTAEGKTAGALGKELERRFVIMDPGVSQVLVTVTGFNSRRFTVVGEVRAPGVYTFRKSPSLWDVILTAGGETPNADMSEVQIVRELGGGEVETINVDLSGGLNGTPSNSIPALKPGDSIVISSVQTNAVVGDQVQVLGAVRAPGVYSLKSATTVVEAVSVAGGHMESADLRKVKLARRGNSGAVVYGIN</sequence>
<accession>A0A7Y2H488</accession>
<feature type="domain" description="Soluble ligand binding" evidence="4">
    <location>
        <begin position="111"/>
        <end position="164"/>
    </location>
</feature>
<dbReference type="Gene3D" id="3.30.1950.10">
    <property type="entry name" value="wza like domain"/>
    <property type="match status" value="1"/>
</dbReference>
<feature type="signal peptide" evidence="2">
    <location>
        <begin position="1"/>
        <end position="25"/>
    </location>
</feature>
<name>A0A7Y2H488_UNCEI</name>
<feature type="domain" description="Soluble ligand binding" evidence="4">
    <location>
        <begin position="204"/>
        <end position="255"/>
    </location>
</feature>
<dbReference type="Proteomes" id="UP000547674">
    <property type="component" value="Unassembled WGS sequence"/>
</dbReference>
<comment type="caution">
    <text evidence="5">The sequence shown here is derived from an EMBL/GenBank/DDBJ whole genome shotgun (WGS) entry which is preliminary data.</text>
</comment>
<gene>
    <name evidence="5" type="ORF">HKN21_17255</name>
</gene>
<evidence type="ECO:0000313" key="6">
    <source>
        <dbReference type="Proteomes" id="UP000547674"/>
    </source>
</evidence>
<evidence type="ECO:0000313" key="5">
    <source>
        <dbReference type="EMBL" id="NNF08513.1"/>
    </source>
</evidence>
<feature type="domain" description="Polysaccharide export protein N-terminal" evidence="3">
    <location>
        <begin position="28"/>
        <end position="103"/>
    </location>
</feature>
<feature type="chain" id="PRO_5030711554" description="Soluble ligand binding domain-containing protein" evidence="2">
    <location>
        <begin position="26"/>
        <end position="259"/>
    </location>
</feature>
<evidence type="ECO:0008006" key="7">
    <source>
        <dbReference type="Google" id="ProtNLM"/>
    </source>
</evidence>
<organism evidence="5 6">
    <name type="scientific">Eiseniibacteriota bacterium</name>
    <dbReference type="NCBI Taxonomy" id="2212470"/>
    <lineage>
        <taxon>Bacteria</taxon>
        <taxon>Candidatus Eiseniibacteriota</taxon>
    </lineage>
</organism>
<dbReference type="Pfam" id="PF10531">
    <property type="entry name" value="SLBB"/>
    <property type="match status" value="2"/>
</dbReference>
<dbReference type="AlphaFoldDB" id="A0A7Y2H488"/>
<evidence type="ECO:0000259" key="3">
    <source>
        <dbReference type="Pfam" id="PF02563"/>
    </source>
</evidence>
<feature type="non-terminal residue" evidence="5">
    <location>
        <position position="259"/>
    </location>
</feature>
<reference evidence="5 6" key="1">
    <citation type="submission" date="2020-03" db="EMBL/GenBank/DDBJ databases">
        <title>Metabolic flexibility allows generalist bacteria to become dominant in a frequently disturbed ecosystem.</title>
        <authorList>
            <person name="Chen Y.-J."/>
            <person name="Leung P.M."/>
            <person name="Bay S.K."/>
            <person name="Hugenholtz P."/>
            <person name="Kessler A.J."/>
            <person name="Shelley G."/>
            <person name="Waite D.W."/>
            <person name="Cook P.L."/>
            <person name="Greening C."/>
        </authorList>
    </citation>
    <scope>NUCLEOTIDE SEQUENCE [LARGE SCALE GENOMIC DNA]</scope>
    <source>
        <strain evidence="5">SS_bin_28</strain>
    </source>
</reference>
<evidence type="ECO:0000256" key="2">
    <source>
        <dbReference type="SAM" id="SignalP"/>
    </source>
</evidence>
<dbReference type="PANTHER" id="PTHR33619">
    <property type="entry name" value="POLYSACCHARIDE EXPORT PROTEIN GFCE-RELATED"/>
    <property type="match status" value="1"/>
</dbReference>
<evidence type="ECO:0000256" key="1">
    <source>
        <dbReference type="ARBA" id="ARBA00022729"/>
    </source>
</evidence>